<dbReference type="OrthoDB" id="5362512at2759"/>
<feature type="domain" description="Heterokaryon incompatibility" evidence="1">
    <location>
        <begin position="163"/>
        <end position="309"/>
    </location>
</feature>
<protein>
    <submittedName>
        <fullName evidence="2">Heterokaryon incompatibility protein-domain-containing protein</fullName>
    </submittedName>
</protein>
<evidence type="ECO:0000313" key="3">
    <source>
        <dbReference type="Proteomes" id="UP000720189"/>
    </source>
</evidence>
<dbReference type="PANTHER" id="PTHR33112">
    <property type="entry name" value="DOMAIN PROTEIN, PUTATIVE-RELATED"/>
    <property type="match status" value="1"/>
</dbReference>
<gene>
    <name evidence="2" type="ORF">BKA55DRAFT_255948</name>
</gene>
<dbReference type="Pfam" id="PF06985">
    <property type="entry name" value="HET"/>
    <property type="match status" value="1"/>
</dbReference>
<dbReference type="RefSeq" id="XP_046041807.1">
    <property type="nucleotide sequence ID" value="XM_046185399.1"/>
</dbReference>
<evidence type="ECO:0000259" key="1">
    <source>
        <dbReference type="Pfam" id="PF06985"/>
    </source>
</evidence>
<keyword evidence="3" id="KW-1185">Reference proteome</keyword>
<sequence length="614" mass="70706">MGRPLCYFCNLLTTSSAQSSSASVYAEYELKEFDERLEDSEATNVAEDDCSLFSLIRDLYKTWHKGQEPGPGRYCFSCSPYSYDVTALPDASNNVKDFQVAMFPDPVGFVAVTRMTEWIKQCNNNHQWCQKGDTRFSPTRLLDVGAKDLDTVTLVEPVGKVEYLALSHCWGQSNAFITTPATMDQMKKGFLLTSDITKTFRDAIIVTRKLGIRYLWIDSLCIIQGDVADWEREASRMADVYRGAYLTIGAINASDDREGFLTQRKPPAWELKVFTSVGKSTHVYLRAQGDEFTTPSAAPLDTRGWTLQEQYLSRRMLRFSDYQTTWRCQEMRHEELQLAANYSLRDWTITELSEAPRADEKIHHKWYYMVRNYSSRKLSVDTDRLPALSGLASYVARFRNGQYCAGMWWGDIGHVLCWRVARGARASRDYIAPSWSWVSLFGTVSFPHQLSGDYLSPKPMSSVTYLDFHLEPKGIDVFGQLARGWLLLQAVMVRLIRPFETQTGEPRYRIHGIEERYQVGVKFDLEQSQQEVLGLVLMREGIEEIARRKRLDKVKLIGILIQEARQEDLSHFRKGRRLPRCESVFQRVGYFDVEMTTKEEEQILKSKVRDIVLI</sequence>
<dbReference type="AlphaFoldDB" id="A0A9P9FYB5"/>
<organism evidence="2 3">
    <name type="scientific">Fusarium redolens</name>
    <dbReference type="NCBI Taxonomy" id="48865"/>
    <lineage>
        <taxon>Eukaryota</taxon>
        <taxon>Fungi</taxon>
        <taxon>Dikarya</taxon>
        <taxon>Ascomycota</taxon>
        <taxon>Pezizomycotina</taxon>
        <taxon>Sordariomycetes</taxon>
        <taxon>Hypocreomycetidae</taxon>
        <taxon>Hypocreales</taxon>
        <taxon>Nectriaceae</taxon>
        <taxon>Fusarium</taxon>
        <taxon>Fusarium redolens species complex</taxon>
    </lineage>
</organism>
<dbReference type="GeneID" id="70215353"/>
<dbReference type="PANTHER" id="PTHR33112:SF16">
    <property type="entry name" value="HETEROKARYON INCOMPATIBILITY DOMAIN-CONTAINING PROTEIN"/>
    <property type="match status" value="1"/>
</dbReference>
<dbReference type="InterPro" id="IPR010730">
    <property type="entry name" value="HET"/>
</dbReference>
<evidence type="ECO:0000313" key="2">
    <source>
        <dbReference type="EMBL" id="KAH7213359.1"/>
    </source>
</evidence>
<accession>A0A9P9FYB5</accession>
<dbReference type="EMBL" id="JAGMUX010000030">
    <property type="protein sequence ID" value="KAH7213359.1"/>
    <property type="molecule type" value="Genomic_DNA"/>
</dbReference>
<proteinExistence type="predicted"/>
<dbReference type="Proteomes" id="UP000720189">
    <property type="component" value="Unassembled WGS sequence"/>
</dbReference>
<reference evidence="2" key="1">
    <citation type="journal article" date="2021" name="Nat. Commun.">
        <title>Genetic determinants of endophytism in the Arabidopsis root mycobiome.</title>
        <authorList>
            <person name="Mesny F."/>
            <person name="Miyauchi S."/>
            <person name="Thiergart T."/>
            <person name="Pickel B."/>
            <person name="Atanasova L."/>
            <person name="Karlsson M."/>
            <person name="Huettel B."/>
            <person name="Barry K.W."/>
            <person name="Haridas S."/>
            <person name="Chen C."/>
            <person name="Bauer D."/>
            <person name="Andreopoulos W."/>
            <person name="Pangilinan J."/>
            <person name="LaButti K."/>
            <person name="Riley R."/>
            <person name="Lipzen A."/>
            <person name="Clum A."/>
            <person name="Drula E."/>
            <person name="Henrissat B."/>
            <person name="Kohler A."/>
            <person name="Grigoriev I.V."/>
            <person name="Martin F.M."/>
            <person name="Hacquard S."/>
        </authorList>
    </citation>
    <scope>NUCLEOTIDE SEQUENCE</scope>
    <source>
        <strain evidence="2">MPI-CAGE-AT-0023</strain>
    </source>
</reference>
<comment type="caution">
    <text evidence="2">The sequence shown here is derived from an EMBL/GenBank/DDBJ whole genome shotgun (WGS) entry which is preliminary data.</text>
</comment>
<name>A0A9P9FYB5_FUSRE</name>